<evidence type="ECO:0000313" key="1">
    <source>
        <dbReference type="EMBL" id="RDB17453.1"/>
    </source>
</evidence>
<sequence length="164" mass="17657">MGYEEPQPVYQQPAATQGMNVVQGGNRNVKNLPSDAKGREWSHGLCDCCSDSGTCILALCCPCVIFAQNKKRSDHLTHKGVPDPESGGGFFSQDCFVHGCLTALTGMGWVLQLGTRSNARLHYAIKGGACGDCLVHACCTPCALTQESREIELEEQSFGGRFKN</sequence>
<keyword evidence="2" id="KW-1185">Reference proteome</keyword>
<comment type="caution">
    <text evidence="1">The sequence shown here is derived from an EMBL/GenBank/DDBJ whole genome shotgun (WGS) entry which is preliminary data.</text>
</comment>
<reference evidence="1" key="1">
    <citation type="submission" date="2018-04" db="EMBL/GenBank/DDBJ databases">
        <title>Whole genome sequencing of Hypsizygus marmoreus.</title>
        <authorList>
            <person name="Choi I.-G."/>
            <person name="Min B."/>
            <person name="Kim J.-G."/>
            <person name="Kim S."/>
            <person name="Oh Y.-L."/>
            <person name="Kong W.-S."/>
            <person name="Park H."/>
            <person name="Jeong J."/>
            <person name="Song E.-S."/>
        </authorList>
    </citation>
    <scope>NUCLEOTIDE SEQUENCE [LARGE SCALE GENOMIC DNA]</scope>
    <source>
        <strain evidence="1">51987-8</strain>
    </source>
</reference>
<protein>
    <submittedName>
        <fullName evidence="1">Protein PLANT CADMIUM RESISTANCE 3</fullName>
    </submittedName>
</protein>
<name>A0A369JCK9_HYPMA</name>
<organism evidence="1 2">
    <name type="scientific">Hypsizygus marmoreus</name>
    <name type="common">White beech mushroom</name>
    <name type="synonym">Agaricus marmoreus</name>
    <dbReference type="NCBI Taxonomy" id="39966"/>
    <lineage>
        <taxon>Eukaryota</taxon>
        <taxon>Fungi</taxon>
        <taxon>Dikarya</taxon>
        <taxon>Basidiomycota</taxon>
        <taxon>Agaricomycotina</taxon>
        <taxon>Agaricomycetes</taxon>
        <taxon>Agaricomycetidae</taxon>
        <taxon>Agaricales</taxon>
        <taxon>Tricholomatineae</taxon>
        <taxon>Lyophyllaceae</taxon>
        <taxon>Hypsizygus</taxon>
    </lineage>
</organism>
<dbReference type="PANTHER" id="PTHR15907">
    <property type="entry name" value="DUF614 FAMILY PROTEIN-RELATED"/>
    <property type="match status" value="1"/>
</dbReference>
<dbReference type="Pfam" id="PF04749">
    <property type="entry name" value="PLAC8"/>
    <property type="match status" value="1"/>
</dbReference>
<dbReference type="EMBL" id="LUEZ02000112">
    <property type="protein sequence ID" value="RDB17453.1"/>
    <property type="molecule type" value="Genomic_DNA"/>
</dbReference>
<dbReference type="Proteomes" id="UP000076154">
    <property type="component" value="Unassembled WGS sequence"/>
</dbReference>
<dbReference type="STRING" id="39966.A0A369JCK9"/>
<gene>
    <name evidence="1" type="primary">PCR3</name>
    <name evidence="1" type="ORF">Hypma_001599</name>
</gene>
<dbReference type="NCBIfam" id="TIGR01571">
    <property type="entry name" value="A_thal_Cys_rich"/>
    <property type="match status" value="1"/>
</dbReference>
<accession>A0A369JCK9</accession>
<proteinExistence type="predicted"/>
<dbReference type="OrthoDB" id="1045822at2759"/>
<dbReference type="InParanoid" id="A0A369JCK9"/>
<dbReference type="InterPro" id="IPR006461">
    <property type="entry name" value="PLAC_motif_containing"/>
</dbReference>
<evidence type="ECO:0000313" key="2">
    <source>
        <dbReference type="Proteomes" id="UP000076154"/>
    </source>
</evidence>
<dbReference type="AlphaFoldDB" id="A0A369JCK9"/>